<accession>A0A6A6YQ63</accession>
<evidence type="ECO:0000313" key="3">
    <source>
        <dbReference type="EMBL" id="KAF2810930.1"/>
    </source>
</evidence>
<feature type="compositionally biased region" description="Polar residues" evidence="1">
    <location>
        <begin position="265"/>
        <end position="274"/>
    </location>
</feature>
<feature type="region of interest" description="Disordered" evidence="1">
    <location>
        <begin position="99"/>
        <end position="146"/>
    </location>
</feature>
<dbReference type="InterPro" id="IPR047092">
    <property type="entry name" value="AFUB_07903/YDR124W-like_hel"/>
</dbReference>
<evidence type="ECO:0000259" key="2">
    <source>
        <dbReference type="Pfam" id="PF11001"/>
    </source>
</evidence>
<dbReference type="PANTHER" id="PTHR36102:SF1">
    <property type="entry name" value="YDR124W-LIKE HELICAL BUNDLE DOMAIN-CONTAINING PROTEIN"/>
    <property type="match status" value="1"/>
</dbReference>
<feature type="region of interest" description="Disordered" evidence="1">
    <location>
        <begin position="201"/>
        <end position="288"/>
    </location>
</feature>
<dbReference type="Proteomes" id="UP000504636">
    <property type="component" value="Unplaced"/>
</dbReference>
<dbReference type="Pfam" id="PF11001">
    <property type="entry name" value="AFUB_07903_YDR124W_hel"/>
    <property type="match status" value="1"/>
</dbReference>
<evidence type="ECO:0000313" key="5">
    <source>
        <dbReference type="RefSeq" id="XP_033577894.1"/>
    </source>
</evidence>
<reference evidence="5" key="2">
    <citation type="submission" date="2020-04" db="EMBL/GenBank/DDBJ databases">
        <authorList>
            <consortium name="NCBI Genome Project"/>
        </authorList>
    </citation>
    <scope>NUCLEOTIDE SEQUENCE</scope>
    <source>
        <strain evidence="5">CBS 304.34</strain>
    </source>
</reference>
<feature type="domain" description="Subtelomeric hrmA-associated cluster protein AFUB-079030/YDR124W-like helical bundle" evidence="2">
    <location>
        <begin position="299"/>
        <end position="442"/>
    </location>
</feature>
<dbReference type="PANTHER" id="PTHR36102">
    <property type="entry name" value="CHROMOSOME 10, WHOLE GENOME SHOTGUN SEQUENCE"/>
    <property type="match status" value="1"/>
</dbReference>
<dbReference type="InterPro" id="IPR021264">
    <property type="entry name" value="AFUB_079030/YDR124W-like"/>
</dbReference>
<feature type="region of interest" description="Disordered" evidence="1">
    <location>
        <begin position="338"/>
        <end position="359"/>
    </location>
</feature>
<feature type="compositionally biased region" description="Low complexity" evidence="1">
    <location>
        <begin position="492"/>
        <end position="508"/>
    </location>
</feature>
<feature type="region of interest" description="Disordered" evidence="1">
    <location>
        <begin position="485"/>
        <end position="509"/>
    </location>
</feature>
<reference evidence="5" key="3">
    <citation type="submission" date="2025-04" db="UniProtKB">
        <authorList>
            <consortium name="RefSeq"/>
        </authorList>
    </citation>
    <scope>IDENTIFICATION</scope>
    <source>
        <strain evidence="5">CBS 304.34</strain>
    </source>
</reference>
<keyword evidence="4" id="KW-1185">Reference proteome</keyword>
<proteinExistence type="predicted"/>
<feature type="compositionally biased region" description="Basic residues" evidence="1">
    <location>
        <begin position="345"/>
        <end position="354"/>
    </location>
</feature>
<dbReference type="GeneID" id="54466324"/>
<name>A0A6A6YQ63_9PEZI</name>
<feature type="compositionally biased region" description="Polar residues" evidence="1">
    <location>
        <begin position="746"/>
        <end position="755"/>
    </location>
</feature>
<evidence type="ECO:0000256" key="1">
    <source>
        <dbReference type="SAM" id="MobiDB-lite"/>
    </source>
</evidence>
<feature type="compositionally biased region" description="Low complexity" evidence="1">
    <location>
        <begin position="201"/>
        <end position="211"/>
    </location>
</feature>
<feature type="compositionally biased region" description="Low complexity" evidence="1">
    <location>
        <begin position="277"/>
        <end position="288"/>
    </location>
</feature>
<dbReference type="OrthoDB" id="5338458at2759"/>
<dbReference type="AlphaFoldDB" id="A0A6A6YQ63"/>
<sequence>MNPVLSRHSAHMYLCLLPVQRCTQWWCKWEVLDAPGAAAWHLRSPPVVAPAPSLDNAVGVGVSWSISTLGHLDAGALASLRGLTATLAGRHRRSSTMVLVDDENCSIPGPGPRGKSSTPPSEQKDGPSQAVGKTTATAQQPPTPSIALDPAIRTALTDSSCAWALTILHDAKRPASYYSSSNIERQKSVLFRSDGWQRIQRAAAARQQAPQAAPPSPLPETAPASGSVDDEPSTKRALYRSSIPRPHRDNGNLDVTPRKRRHSAHSLSAESSIDMSAPATPAAPRQRALPHTGDFTFQISDSECVKWALQRLLDQLQQISLKALETEWIKVAEPKKQSNFPYSRKTPKGGRKRTKDGPRIPKWWPIEESEYIEPHHNNKAGRTAVAVALLRLRDRGSGWVDKLEAESRRVSLYFCSNKCDANELEREQRRKDVLSCIFLIARYEEDYHFGCIDADFEVTAPDIPSVSKKNVRKKARTYKSFQVSARDSRATSMASPSTGSSPSNLVSPARNLTLCDNSSLGIRSPHQPAESPRRFLGAMPTMISQSGHTLETLPTRTLPHGNGHHQSFRDQSFHGATTTGLPDLEASHMRARHSYDYNAKPSVSPYDELGINYEMPRNQQYEIPQSPAPFTGWQTNPNLQPTYSVSTSFPPRHNSLNGDYQVTESIFPGRSNFSFQAPDVMTSTTSYQGPVTAASPMSMAPPMTRSYSQAGANEFQTANTPLPLSVSSPFQEGNYRENSGAGLQSYPMNGHNQYQ</sequence>
<dbReference type="RefSeq" id="XP_033577894.1">
    <property type="nucleotide sequence ID" value="XM_033725431.1"/>
</dbReference>
<organism evidence="3">
    <name type="scientific">Mytilinidion resinicola</name>
    <dbReference type="NCBI Taxonomy" id="574789"/>
    <lineage>
        <taxon>Eukaryota</taxon>
        <taxon>Fungi</taxon>
        <taxon>Dikarya</taxon>
        <taxon>Ascomycota</taxon>
        <taxon>Pezizomycotina</taxon>
        <taxon>Dothideomycetes</taxon>
        <taxon>Pleosporomycetidae</taxon>
        <taxon>Mytilinidiales</taxon>
        <taxon>Mytilinidiaceae</taxon>
        <taxon>Mytilinidion</taxon>
    </lineage>
</organism>
<gene>
    <name evidence="3 5" type="ORF">BDZ99DRAFT_519605</name>
</gene>
<reference evidence="3 5" key="1">
    <citation type="journal article" date="2020" name="Stud. Mycol.">
        <title>101 Dothideomycetes genomes: a test case for predicting lifestyles and emergence of pathogens.</title>
        <authorList>
            <person name="Haridas S."/>
            <person name="Albert R."/>
            <person name="Binder M."/>
            <person name="Bloem J."/>
            <person name="Labutti K."/>
            <person name="Salamov A."/>
            <person name="Andreopoulos B."/>
            <person name="Baker S."/>
            <person name="Barry K."/>
            <person name="Bills G."/>
            <person name="Bluhm B."/>
            <person name="Cannon C."/>
            <person name="Castanera R."/>
            <person name="Culley D."/>
            <person name="Daum C."/>
            <person name="Ezra D."/>
            <person name="Gonzalez J."/>
            <person name="Henrissat B."/>
            <person name="Kuo A."/>
            <person name="Liang C."/>
            <person name="Lipzen A."/>
            <person name="Lutzoni F."/>
            <person name="Magnuson J."/>
            <person name="Mondo S."/>
            <person name="Nolan M."/>
            <person name="Ohm R."/>
            <person name="Pangilinan J."/>
            <person name="Park H.-J."/>
            <person name="Ramirez L."/>
            <person name="Alfaro M."/>
            <person name="Sun H."/>
            <person name="Tritt A."/>
            <person name="Yoshinaga Y."/>
            <person name="Zwiers L.-H."/>
            <person name="Turgeon B."/>
            <person name="Goodwin S."/>
            <person name="Spatafora J."/>
            <person name="Crous P."/>
            <person name="Grigoriev I."/>
        </authorList>
    </citation>
    <scope>NUCLEOTIDE SEQUENCE</scope>
    <source>
        <strain evidence="3 5">CBS 304.34</strain>
    </source>
</reference>
<evidence type="ECO:0000313" key="4">
    <source>
        <dbReference type="Proteomes" id="UP000504636"/>
    </source>
</evidence>
<feature type="region of interest" description="Disordered" evidence="1">
    <location>
        <begin position="719"/>
        <end position="755"/>
    </location>
</feature>
<feature type="compositionally biased region" description="Polar residues" evidence="1">
    <location>
        <begin position="719"/>
        <end position="731"/>
    </location>
</feature>
<protein>
    <recommendedName>
        <fullName evidence="2">Subtelomeric hrmA-associated cluster protein AFUB-079030/YDR124W-like helical bundle domain-containing protein</fullName>
    </recommendedName>
</protein>
<dbReference type="EMBL" id="MU003699">
    <property type="protein sequence ID" value="KAF2810930.1"/>
    <property type="molecule type" value="Genomic_DNA"/>
</dbReference>